<dbReference type="Proteomes" id="UP000547209">
    <property type="component" value="Unassembled WGS sequence"/>
</dbReference>
<keyword evidence="11" id="KW-0969">Cilium</keyword>
<feature type="transmembrane region" description="Helical" evidence="10">
    <location>
        <begin position="125"/>
        <end position="146"/>
    </location>
</feature>
<evidence type="ECO:0000256" key="7">
    <source>
        <dbReference type="ARBA" id="ARBA00023136"/>
    </source>
</evidence>
<keyword evidence="7 10" id="KW-0472">Membrane</keyword>
<comment type="similarity">
    <text evidence="2 10">Belongs to the FliR/MopE/SpaR family.</text>
</comment>
<accession>A0A7X0RYD3</accession>
<evidence type="ECO:0000256" key="1">
    <source>
        <dbReference type="ARBA" id="ARBA00002578"/>
    </source>
</evidence>
<protein>
    <recommendedName>
        <fullName evidence="3 9">Flagellar biosynthetic protein FliR</fullName>
    </recommendedName>
</protein>
<feature type="transmembrane region" description="Helical" evidence="10">
    <location>
        <begin position="75"/>
        <end position="97"/>
    </location>
</feature>
<keyword evidence="12" id="KW-1185">Reference proteome</keyword>
<proteinExistence type="inferred from homology"/>
<dbReference type="Pfam" id="PF01311">
    <property type="entry name" value="Bac_export_1"/>
    <property type="match status" value="1"/>
</dbReference>
<evidence type="ECO:0000256" key="4">
    <source>
        <dbReference type="ARBA" id="ARBA00022475"/>
    </source>
</evidence>
<dbReference type="NCBIfam" id="TIGR01400">
    <property type="entry name" value="fliR"/>
    <property type="match status" value="1"/>
</dbReference>
<dbReference type="GO" id="GO:0005886">
    <property type="term" value="C:plasma membrane"/>
    <property type="evidence" value="ECO:0007669"/>
    <property type="project" value="UniProtKB-SubCell"/>
</dbReference>
<feature type="transmembrane region" description="Helical" evidence="10">
    <location>
        <begin position="210"/>
        <end position="232"/>
    </location>
</feature>
<dbReference type="InterPro" id="IPR006303">
    <property type="entry name" value="FliR"/>
</dbReference>
<evidence type="ECO:0000256" key="8">
    <source>
        <dbReference type="ARBA" id="ARBA00023143"/>
    </source>
</evidence>
<organism evidence="11 12">
    <name type="scientific">Cohnella nanjingensis</name>
    <dbReference type="NCBI Taxonomy" id="1387779"/>
    <lineage>
        <taxon>Bacteria</taxon>
        <taxon>Bacillati</taxon>
        <taxon>Bacillota</taxon>
        <taxon>Bacilli</taxon>
        <taxon>Bacillales</taxon>
        <taxon>Paenibacillaceae</taxon>
        <taxon>Cohnella</taxon>
    </lineage>
</organism>
<evidence type="ECO:0000256" key="2">
    <source>
        <dbReference type="ARBA" id="ARBA00009772"/>
    </source>
</evidence>
<dbReference type="GO" id="GO:0009425">
    <property type="term" value="C:bacterial-type flagellum basal body"/>
    <property type="evidence" value="ECO:0007669"/>
    <property type="project" value="UniProtKB-SubCell"/>
</dbReference>
<keyword evidence="11" id="KW-0282">Flagellum</keyword>
<evidence type="ECO:0000313" key="11">
    <source>
        <dbReference type="EMBL" id="MBB6674610.1"/>
    </source>
</evidence>
<keyword evidence="8 10" id="KW-0975">Bacterial flagellum</keyword>
<comment type="function">
    <text evidence="1 10">Role in flagellar biosynthesis.</text>
</comment>
<comment type="subcellular location">
    <subcellularLocation>
        <location evidence="10">Cell membrane</location>
        <topology evidence="10">Multi-pass membrane protein</topology>
    </subcellularLocation>
    <subcellularLocation>
        <location evidence="10">Bacterial flagellum basal body</location>
    </subcellularLocation>
</comment>
<evidence type="ECO:0000256" key="5">
    <source>
        <dbReference type="ARBA" id="ARBA00022692"/>
    </source>
</evidence>
<dbReference type="GO" id="GO:0044780">
    <property type="term" value="P:bacterial-type flagellum assembly"/>
    <property type="evidence" value="ECO:0007669"/>
    <property type="project" value="UniProtKB-UniRule"/>
</dbReference>
<evidence type="ECO:0000256" key="3">
    <source>
        <dbReference type="ARBA" id="ARBA00021717"/>
    </source>
</evidence>
<feature type="transmembrane region" description="Helical" evidence="10">
    <location>
        <begin position="37"/>
        <end position="55"/>
    </location>
</feature>
<evidence type="ECO:0000256" key="9">
    <source>
        <dbReference type="NCBIfam" id="TIGR01400"/>
    </source>
</evidence>
<evidence type="ECO:0000256" key="6">
    <source>
        <dbReference type="ARBA" id="ARBA00022989"/>
    </source>
</evidence>
<dbReference type="PRINTS" id="PR00953">
    <property type="entry name" value="TYPE3IMRPROT"/>
</dbReference>
<evidence type="ECO:0000256" key="10">
    <source>
        <dbReference type="RuleBase" id="RU362071"/>
    </source>
</evidence>
<keyword evidence="4 10" id="KW-1003">Cell membrane</keyword>
<keyword evidence="11" id="KW-0966">Cell projection</keyword>
<dbReference type="EMBL" id="JACJVP010000049">
    <property type="protein sequence ID" value="MBB6674610.1"/>
    <property type="molecule type" value="Genomic_DNA"/>
</dbReference>
<reference evidence="11 12" key="1">
    <citation type="submission" date="2020-08" db="EMBL/GenBank/DDBJ databases">
        <title>Cohnella phylogeny.</title>
        <authorList>
            <person name="Dunlap C."/>
        </authorList>
    </citation>
    <scope>NUCLEOTIDE SEQUENCE [LARGE SCALE GENOMIC DNA]</scope>
    <source>
        <strain evidence="11 12">DSM 28246</strain>
    </source>
</reference>
<dbReference type="PANTHER" id="PTHR30065:SF1">
    <property type="entry name" value="SURFACE PRESENTATION OF ANTIGENS PROTEIN SPAR"/>
    <property type="match status" value="1"/>
</dbReference>
<comment type="caution">
    <text evidence="11">The sequence shown here is derived from an EMBL/GenBank/DDBJ whole genome shotgun (WGS) entry which is preliminary data.</text>
</comment>
<sequence>MDMVMQVFPAYMLVFCRISSFLMVAPVFSTRTIPKTFKVGIAFFISIIVFLSVGFDKPVPLDGAYILAVMKEVLAGLIIGYTAYLFFTVVQTSGAFIDMQMGFAIANIVDPLTGVSAPMLGNLKFMMMTLVFLSINGHHYLIGAIMDSYKWLPLDNHLFHTVYEGRMTEFLTRTFADTFLLALQISAPLVVAMFLTDVGLGLLARTAPQYNVFVIGIPVKILVGLALLILLMPGFSTLFQMVFDRMFGALEKLFVIMKATGP</sequence>
<keyword evidence="5 10" id="KW-0812">Transmembrane</keyword>
<dbReference type="RefSeq" id="WP_185672471.1">
    <property type="nucleotide sequence ID" value="NZ_JACJVP010000049.1"/>
</dbReference>
<keyword evidence="6 10" id="KW-1133">Transmembrane helix</keyword>
<feature type="transmembrane region" description="Helical" evidence="10">
    <location>
        <begin position="6"/>
        <end position="25"/>
    </location>
</feature>
<dbReference type="InterPro" id="IPR002010">
    <property type="entry name" value="T3SS_IM_R"/>
</dbReference>
<name>A0A7X0RYD3_9BACL</name>
<feature type="transmembrane region" description="Helical" evidence="10">
    <location>
        <begin position="179"/>
        <end position="203"/>
    </location>
</feature>
<dbReference type="GO" id="GO:0006605">
    <property type="term" value="P:protein targeting"/>
    <property type="evidence" value="ECO:0007669"/>
    <property type="project" value="UniProtKB-UniRule"/>
</dbReference>
<dbReference type="AlphaFoldDB" id="A0A7X0RYD3"/>
<gene>
    <name evidence="11" type="primary">fliR</name>
    <name evidence="11" type="ORF">H7C19_28405</name>
</gene>
<dbReference type="PANTHER" id="PTHR30065">
    <property type="entry name" value="FLAGELLAR BIOSYNTHETIC PROTEIN FLIR"/>
    <property type="match status" value="1"/>
</dbReference>
<evidence type="ECO:0000313" key="12">
    <source>
        <dbReference type="Proteomes" id="UP000547209"/>
    </source>
</evidence>